<feature type="transmembrane region" description="Helical" evidence="12">
    <location>
        <begin position="368"/>
        <end position="391"/>
    </location>
</feature>
<feature type="transmembrane region" description="Helical" evidence="12">
    <location>
        <begin position="219"/>
        <end position="242"/>
    </location>
</feature>
<comment type="similarity">
    <text evidence="3 12">Belongs to the complex I subunit 4 family.</text>
</comment>
<evidence type="ECO:0000256" key="9">
    <source>
        <dbReference type="ARBA" id="ARBA00023027"/>
    </source>
</evidence>
<dbReference type="PANTHER" id="PTHR43507:SF1">
    <property type="entry name" value="NADH-UBIQUINONE OXIDOREDUCTASE CHAIN 4"/>
    <property type="match status" value="1"/>
</dbReference>
<reference evidence="14" key="1">
    <citation type="journal article" date="1999" name="Plant Cell">
        <title>The complete mitochondrial DNA sequences of Nephroselmis olivacea and Pedinomonas minor: two radically different evolutionary patterns within the green algae.</title>
        <authorList>
            <person name="Turmel M."/>
            <person name="Lemieux C."/>
            <person name="Burger G."/>
            <person name="Lang B.F."/>
            <person name="Otis C."/>
            <person name="Plante I."/>
            <person name="Gray M.W."/>
        </authorList>
    </citation>
    <scope>NUCLEOTIDE SEQUENCE</scope>
    <source>
        <strain evidence="14">NIES-484</strain>
    </source>
</reference>
<evidence type="ECO:0000256" key="10">
    <source>
        <dbReference type="ARBA" id="ARBA00023075"/>
    </source>
</evidence>
<geneLocation type="mitochondrion" evidence="14"/>
<feature type="transmembrane region" description="Helical" evidence="12">
    <location>
        <begin position="460"/>
        <end position="477"/>
    </location>
</feature>
<keyword evidence="12" id="KW-0813">Transport</keyword>
<dbReference type="GO" id="GO:0042773">
    <property type="term" value="P:ATP synthesis coupled electron transport"/>
    <property type="evidence" value="ECO:0007669"/>
    <property type="project" value="InterPro"/>
</dbReference>
<accession>Q9TCC1</accession>
<feature type="transmembrane region" description="Helical" evidence="12">
    <location>
        <begin position="280"/>
        <end position="301"/>
    </location>
</feature>
<evidence type="ECO:0000256" key="1">
    <source>
        <dbReference type="ARBA" id="ARBA00003257"/>
    </source>
</evidence>
<dbReference type="GO" id="GO:0003954">
    <property type="term" value="F:NADH dehydrogenase activity"/>
    <property type="evidence" value="ECO:0007669"/>
    <property type="project" value="TreeGrafter"/>
</dbReference>
<keyword evidence="12" id="KW-0249">Electron transport</keyword>
<feature type="domain" description="NADH:quinone oxidoreductase/Mrp antiporter transmembrane" evidence="13">
    <location>
        <begin position="143"/>
        <end position="428"/>
    </location>
</feature>
<dbReference type="GO" id="GO:0008137">
    <property type="term" value="F:NADH dehydrogenase (ubiquinone) activity"/>
    <property type="evidence" value="ECO:0007669"/>
    <property type="project" value="UniProtKB-UniRule"/>
</dbReference>
<dbReference type="GO" id="GO:0031966">
    <property type="term" value="C:mitochondrial membrane"/>
    <property type="evidence" value="ECO:0007669"/>
    <property type="project" value="UniProtKB-SubCell"/>
</dbReference>
<keyword evidence="12" id="KW-0679">Respiratory chain</keyword>
<dbReference type="RefSeq" id="YP_665649.1">
    <property type="nucleotide sequence ID" value="NC_008239.1"/>
</dbReference>
<evidence type="ECO:0000256" key="12">
    <source>
        <dbReference type="RuleBase" id="RU003297"/>
    </source>
</evidence>
<feature type="transmembrane region" description="Helical" evidence="12">
    <location>
        <begin position="124"/>
        <end position="142"/>
    </location>
</feature>
<evidence type="ECO:0000256" key="3">
    <source>
        <dbReference type="ARBA" id="ARBA00009025"/>
    </source>
</evidence>
<feature type="transmembrane region" description="Helical" evidence="12">
    <location>
        <begin position="178"/>
        <end position="199"/>
    </location>
</feature>
<dbReference type="EMBL" id="AF110138">
    <property type="protein sequence ID" value="AAF03176.1"/>
    <property type="molecule type" value="Genomic_DNA"/>
</dbReference>
<feature type="transmembrane region" description="Helical" evidence="12">
    <location>
        <begin position="313"/>
        <end position="333"/>
    </location>
</feature>
<sequence>MIKTSLTKKEILFMWNDSLLVFLLMFPLLGAALVFFLPFSYVRSTALSVSLINFIASLFLWIQFDHSTPQFQFVTKITWLPISNLHIYMGIDGISLFFVILSTFLVPICILVGWVSIQTYVREYVIAFLILESCMIAVFCMLDLLLFYVFFESVLIPMFLIIGIWGSRERKIRAAYQFFLYTLFGSVLMLLAIILIYFQTGTTDLQVLYTTSFSEKRQILLWLAFFASFAVKVPMVPVHIWLPEAHVEAPTSGSVILAGVLLKLGTYGFLRFSIPMFPEASLYFTPLIYTMSIIAVIYASLTTIRQIDLKKVIAYSSVAHMAFVTIGLFSLNVQGIEGSILLMLSHGLVSSALFLCVGCLYDRHKTRLIPYYGACVHTMPIFSVIFLFFTLGNLSLPGTSSFVGEFLILVGAFQNNTLITTLAATGMVLGAAYSLWLYNRVVFGNFKPNFINVYSDCNRREVFMFLPLIIAVLWMGIYPEVFLDPMHCSVANVIQHGNFN</sequence>
<evidence type="ECO:0000259" key="13">
    <source>
        <dbReference type="Pfam" id="PF00361"/>
    </source>
</evidence>
<evidence type="ECO:0000256" key="11">
    <source>
        <dbReference type="ARBA" id="ARBA00023136"/>
    </source>
</evidence>
<comment type="catalytic activity">
    <reaction evidence="12">
        <text>a ubiquinone + NADH + 5 H(+)(in) = a ubiquinol + NAD(+) + 4 H(+)(out)</text>
        <dbReference type="Rhea" id="RHEA:29091"/>
        <dbReference type="Rhea" id="RHEA-COMP:9565"/>
        <dbReference type="Rhea" id="RHEA-COMP:9566"/>
        <dbReference type="ChEBI" id="CHEBI:15378"/>
        <dbReference type="ChEBI" id="CHEBI:16389"/>
        <dbReference type="ChEBI" id="CHEBI:17976"/>
        <dbReference type="ChEBI" id="CHEBI:57540"/>
        <dbReference type="ChEBI" id="CHEBI:57945"/>
        <dbReference type="EC" id="7.1.1.2"/>
    </reaction>
</comment>
<dbReference type="InterPro" id="IPR010227">
    <property type="entry name" value="NADH_Q_OxRdtase_chainM/4"/>
</dbReference>
<dbReference type="EC" id="7.1.1.2" evidence="4 12"/>
<comment type="function">
    <text evidence="12">Core subunit of the mitochondrial membrane respiratory chain NADH dehydrogenase (Complex I) which catalyzes electron transfer from NADH through the respiratory chain, using ubiquinone as an electron acceptor. Essential for the catalytic activity and assembly of complex I.</text>
</comment>
<feature type="transmembrane region" description="Helical" evidence="12">
    <location>
        <begin position="46"/>
        <end position="64"/>
    </location>
</feature>
<protein>
    <recommendedName>
        <fullName evidence="5 12">NADH-ubiquinone oxidoreductase chain 4</fullName>
        <ecNumber evidence="4 12">7.1.1.2</ecNumber>
    </recommendedName>
</protein>
<keyword evidence="7" id="KW-1278">Translocase</keyword>
<feature type="transmembrane region" description="Helical" evidence="12">
    <location>
        <begin position="418"/>
        <end position="439"/>
    </location>
</feature>
<keyword evidence="11 12" id="KW-0472">Membrane</keyword>
<comment type="function">
    <text evidence="1">Core subunit of the mitochondrial membrane respiratory chain NADH dehydrogenase (Complex I) that is believed to belong to the minimal assembly required for catalysis. Complex I functions in the transfer of electrons from NADH to the respiratory chain. The immediate electron acceptor for the enzyme is believed to be ubiquinone.</text>
</comment>
<evidence type="ECO:0000256" key="8">
    <source>
        <dbReference type="ARBA" id="ARBA00022989"/>
    </source>
</evidence>
<feature type="transmembrane region" description="Helical" evidence="12">
    <location>
        <begin position="254"/>
        <end position="274"/>
    </location>
</feature>
<keyword evidence="12 14" id="KW-0496">Mitochondrion</keyword>
<comment type="subcellular location">
    <subcellularLocation>
        <location evidence="2">Membrane</location>
        <topology evidence="2">Multi-pass membrane protein</topology>
    </subcellularLocation>
    <subcellularLocation>
        <location evidence="12">Mitochondrion membrane</location>
        <topology evidence="12">Multi-pass membrane protein</topology>
    </subcellularLocation>
</comment>
<dbReference type="GeneID" id="4178018"/>
<dbReference type="InterPro" id="IPR003918">
    <property type="entry name" value="NADH_UbQ_OxRdtase"/>
</dbReference>
<feature type="transmembrane region" description="Helical" evidence="12">
    <location>
        <begin position="148"/>
        <end position="166"/>
    </location>
</feature>
<evidence type="ECO:0000256" key="7">
    <source>
        <dbReference type="ARBA" id="ARBA00022967"/>
    </source>
</evidence>
<dbReference type="NCBIfam" id="TIGR01972">
    <property type="entry name" value="NDH_I_M"/>
    <property type="match status" value="1"/>
</dbReference>
<keyword evidence="8 12" id="KW-1133">Transmembrane helix</keyword>
<evidence type="ECO:0000256" key="5">
    <source>
        <dbReference type="ARBA" id="ARBA00021006"/>
    </source>
</evidence>
<evidence type="ECO:0000256" key="4">
    <source>
        <dbReference type="ARBA" id="ARBA00012944"/>
    </source>
</evidence>
<evidence type="ECO:0000256" key="6">
    <source>
        <dbReference type="ARBA" id="ARBA00022692"/>
    </source>
</evidence>
<name>Q9TCC1_NEPOL</name>
<dbReference type="NCBIfam" id="NF004499">
    <property type="entry name" value="PRK05846.1-3"/>
    <property type="match status" value="1"/>
</dbReference>
<feature type="transmembrane region" description="Helical" evidence="12">
    <location>
        <begin position="94"/>
        <end position="117"/>
    </location>
</feature>
<dbReference type="GO" id="GO:0048039">
    <property type="term" value="F:ubiquinone binding"/>
    <property type="evidence" value="ECO:0007669"/>
    <property type="project" value="TreeGrafter"/>
</dbReference>
<organism evidence="14">
    <name type="scientific">Nephroselmis olivacea</name>
    <name type="common">Green alga</name>
    <dbReference type="NCBI Taxonomy" id="31312"/>
    <lineage>
        <taxon>Eukaryota</taxon>
        <taxon>Viridiplantae</taxon>
        <taxon>Chlorophyta</taxon>
        <taxon>Nephroselmidophyceae</taxon>
        <taxon>Nephroselmidales</taxon>
        <taxon>Nephroselmidaceae</taxon>
        <taxon>Nephroselmis</taxon>
    </lineage>
</organism>
<evidence type="ECO:0000256" key="2">
    <source>
        <dbReference type="ARBA" id="ARBA00004141"/>
    </source>
</evidence>
<feature type="transmembrane region" description="Helical" evidence="12">
    <location>
        <begin position="339"/>
        <end position="361"/>
    </location>
</feature>
<keyword evidence="10 12" id="KW-0830">Ubiquinone</keyword>
<dbReference type="InterPro" id="IPR001750">
    <property type="entry name" value="ND/Mrp_TM"/>
</dbReference>
<dbReference type="PANTHER" id="PTHR43507">
    <property type="entry name" value="NADH-UBIQUINONE OXIDOREDUCTASE CHAIN 4"/>
    <property type="match status" value="1"/>
</dbReference>
<keyword evidence="6 12" id="KW-0812">Transmembrane</keyword>
<evidence type="ECO:0000313" key="14">
    <source>
        <dbReference type="EMBL" id="AAF03176.1"/>
    </source>
</evidence>
<dbReference type="AlphaFoldDB" id="Q9TCC1"/>
<proteinExistence type="inferred from homology"/>
<feature type="transmembrane region" description="Helical" evidence="12">
    <location>
        <begin position="20"/>
        <end position="39"/>
    </location>
</feature>
<dbReference type="GO" id="GO:0015990">
    <property type="term" value="P:electron transport coupled proton transport"/>
    <property type="evidence" value="ECO:0007669"/>
    <property type="project" value="TreeGrafter"/>
</dbReference>
<dbReference type="Pfam" id="PF00361">
    <property type="entry name" value="Proton_antipo_M"/>
    <property type="match status" value="1"/>
</dbReference>
<gene>
    <name evidence="14" type="primary">nad4</name>
</gene>
<dbReference type="PRINTS" id="PR01437">
    <property type="entry name" value="NUOXDRDTASE4"/>
</dbReference>
<keyword evidence="9 12" id="KW-0520">NAD</keyword>
<keyword evidence="14" id="KW-0560">Oxidoreductase</keyword>